<evidence type="ECO:0000313" key="3">
    <source>
        <dbReference type="WBParaSite" id="Pan_g18982.t1"/>
    </source>
</evidence>
<feature type="compositionally biased region" description="Polar residues" evidence="1">
    <location>
        <begin position="671"/>
        <end position="683"/>
    </location>
</feature>
<dbReference type="WBParaSite" id="Pan_g18982.t1">
    <property type="protein sequence ID" value="Pan_g18982.t1"/>
    <property type="gene ID" value="Pan_g18982"/>
</dbReference>
<sequence length="760" mass="85171">MESTVGFGIVLSLEDKVPEQEFPPATVYYRNQVLTAPGGHRDAVPGKWVNLLVREDLISIMDVMVEDLVITRVFSPTDFEVETTFSIYDDQTVYDMFCGYARVVLEDQEYLSQRRGYVYGTARPDENWHLVFELKEPPDGCNVMNSLYDPNAVYDPNDYSDYSEDEMNGEEYPDEAVPCSSASDGHPTALQRPDYEDSYAYQAPVDDAAAFMFPEQRCYDNCKESVISSLSSMSIDQTSRQSGSPVDETAVCSAELAVFEGYKEERQLHPIIGLPYRKSAVSHPLPKLELEIPGDDDEYIAFERFNRKAMILMAEMSRQPNSEKYLRCRDPESAVPLVLPEEKEFEPSDSDGEAEKADSMGKPPSNAQTMELNGTSSGEREKRFTKKRSKAEDESDQYFRFRNGNAVPLTLPEEKEFEPSDSDGDKTIVSKETPSSKADANGAGSRQREMRFTKKRPPPEDESNDWQEQYDQQNRHAVHLTLPEEKKLDNSESNGVSEAVDSMKTPSSEPKLRFTKRRLQPNVEATCSPPRNDDWYAEAWTANRSSNGYGMPQKGDPKPYGASGSYSKKPKHVNPYDLYDAMVARNSSTTNSTSSQHSGGIRNLPKPLRFTQRRPEQTVEPAYGEPVSKRCYGQPVPAHSNVKSSSTAAYEEQLPRNPATMEVPKPPRTLPSDSSNPLQSSNPLAAVRPPKVKRYVISQPGELKSAPRRKFVIVHPPTSTSPPAQQDAPSPSASHDTEPSPSPYQKTRSRSSFIGDHGWL</sequence>
<keyword evidence="2" id="KW-1185">Reference proteome</keyword>
<feature type="compositionally biased region" description="Low complexity" evidence="1">
    <location>
        <begin position="721"/>
        <end position="734"/>
    </location>
</feature>
<feature type="compositionally biased region" description="Low complexity" evidence="1">
    <location>
        <begin position="586"/>
        <end position="595"/>
    </location>
</feature>
<feature type="compositionally biased region" description="Basic and acidic residues" evidence="1">
    <location>
        <begin position="412"/>
        <end position="429"/>
    </location>
</feature>
<protein>
    <submittedName>
        <fullName evidence="3">BRCT domain-containing protein</fullName>
    </submittedName>
</protein>
<dbReference type="Proteomes" id="UP000492821">
    <property type="component" value="Unassembled WGS sequence"/>
</dbReference>
<accession>A0A7E4VBE9</accession>
<reference evidence="2" key="1">
    <citation type="journal article" date="2013" name="Genetics">
        <title>The draft genome and transcriptome of Panagrellus redivivus are shaped by the harsh demands of a free-living lifestyle.</title>
        <authorList>
            <person name="Srinivasan J."/>
            <person name="Dillman A.R."/>
            <person name="Macchietto M.G."/>
            <person name="Heikkinen L."/>
            <person name="Lakso M."/>
            <person name="Fracchia K.M."/>
            <person name="Antoshechkin I."/>
            <person name="Mortazavi A."/>
            <person name="Wong G."/>
            <person name="Sternberg P.W."/>
        </authorList>
    </citation>
    <scope>NUCLEOTIDE SEQUENCE [LARGE SCALE GENOMIC DNA]</scope>
    <source>
        <strain evidence="2">MT8872</strain>
    </source>
</reference>
<evidence type="ECO:0000256" key="1">
    <source>
        <dbReference type="SAM" id="MobiDB-lite"/>
    </source>
</evidence>
<proteinExistence type="predicted"/>
<feature type="compositionally biased region" description="Polar residues" evidence="1">
    <location>
        <begin position="743"/>
        <end position="752"/>
    </location>
</feature>
<name>A0A7E4VBE9_PANRE</name>
<evidence type="ECO:0000313" key="2">
    <source>
        <dbReference type="Proteomes" id="UP000492821"/>
    </source>
</evidence>
<reference evidence="3" key="2">
    <citation type="submission" date="2020-10" db="UniProtKB">
        <authorList>
            <consortium name="WormBaseParasite"/>
        </authorList>
    </citation>
    <scope>IDENTIFICATION</scope>
</reference>
<feature type="compositionally biased region" description="Acidic residues" evidence="1">
    <location>
        <begin position="163"/>
        <end position="174"/>
    </location>
</feature>
<feature type="region of interest" description="Disordered" evidence="1">
    <location>
        <begin position="336"/>
        <end position="760"/>
    </location>
</feature>
<dbReference type="AlphaFoldDB" id="A0A7E4VBE9"/>
<feature type="region of interest" description="Disordered" evidence="1">
    <location>
        <begin position="163"/>
        <end position="192"/>
    </location>
</feature>
<organism evidence="2 3">
    <name type="scientific">Panagrellus redivivus</name>
    <name type="common">Microworm</name>
    <dbReference type="NCBI Taxonomy" id="6233"/>
    <lineage>
        <taxon>Eukaryota</taxon>
        <taxon>Metazoa</taxon>
        <taxon>Ecdysozoa</taxon>
        <taxon>Nematoda</taxon>
        <taxon>Chromadorea</taxon>
        <taxon>Rhabditida</taxon>
        <taxon>Tylenchina</taxon>
        <taxon>Panagrolaimomorpha</taxon>
        <taxon>Panagrolaimoidea</taxon>
        <taxon>Panagrolaimidae</taxon>
        <taxon>Panagrellus</taxon>
    </lineage>
</organism>
<feature type="compositionally biased region" description="Polar residues" evidence="1">
    <location>
        <begin position="365"/>
        <end position="377"/>
    </location>
</feature>